<proteinExistence type="predicted"/>
<dbReference type="AlphaFoldDB" id="A0AA38VQP4"/>
<feature type="compositionally biased region" description="Pro residues" evidence="1">
    <location>
        <begin position="48"/>
        <end position="69"/>
    </location>
</feature>
<dbReference type="PANTHER" id="PTHR33116:SF84">
    <property type="entry name" value="RNA-DIRECTED DNA POLYMERASE"/>
    <property type="match status" value="1"/>
</dbReference>
<evidence type="ECO:0000259" key="2">
    <source>
        <dbReference type="Pfam" id="PF13966"/>
    </source>
</evidence>
<feature type="compositionally biased region" description="Basic residues" evidence="1">
    <location>
        <begin position="20"/>
        <end position="29"/>
    </location>
</feature>
<accession>A0AA38VQP4</accession>
<keyword evidence="4" id="KW-1185">Reference proteome</keyword>
<sequence length="450" mass="52191">MTFRIPPGMGRDISGSGARVGHRRPRRPHRQDPRRLTDHRRRSFECLHPPPVARPPPDVRPPPQAPAPRYPHMARAPVLCLRGMTPTERQEVARLAEARTFMSTFWDHHDHMIDSLLGVAGADSQQLSRIVTLLSHTMASLHHLYTVVYLVVTVMSLSLGHGLSSEGKWWFGVQEIILMESCTNYQEPLGCDCLKRFYVGSLGYYYMLAACRLLRNLVGNGLNTNAWEDGWLECGHLSRYISYRLIHSAGFTPTTNVHDLIHSLEDTWPMQWIDRFPALVGEAYRSLDGEHQVMPWASIVWFPGHIPKHAFCLWVACHQRHPTHDRMMNWKHDPPDWKCALCGECMDSHAHLFFDCTYSNKVWHEICSRVHWTMVEESWPLLLMQLSDTQRAPKTFMQKVALAASVYMIWHERNRRIFTEEKRPYLQIIKEIMEVVQHAHGMEADEKKDD</sequence>
<dbReference type="Pfam" id="PF13966">
    <property type="entry name" value="zf-RVT"/>
    <property type="match status" value="1"/>
</dbReference>
<feature type="region of interest" description="Disordered" evidence="1">
    <location>
        <begin position="1"/>
        <end position="70"/>
    </location>
</feature>
<organism evidence="3 4">
    <name type="scientific">Centaurea solstitialis</name>
    <name type="common">yellow star-thistle</name>
    <dbReference type="NCBI Taxonomy" id="347529"/>
    <lineage>
        <taxon>Eukaryota</taxon>
        <taxon>Viridiplantae</taxon>
        <taxon>Streptophyta</taxon>
        <taxon>Embryophyta</taxon>
        <taxon>Tracheophyta</taxon>
        <taxon>Spermatophyta</taxon>
        <taxon>Magnoliopsida</taxon>
        <taxon>eudicotyledons</taxon>
        <taxon>Gunneridae</taxon>
        <taxon>Pentapetalae</taxon>
        <taxon>asterids</taxon>
        <taxon>campanulids</taxon>
        <taxon>Asterales</taxon>
        <taxon>Asteraceae</taxon>
        <taxon>Carduoideae</taxon>
        <taxon>Cardueae</taxon>
        <taxon>Centaureinae</taxon>
        <taxon>Centaurea</taxon>
    </lineage>
</organism>
<evidence type="ECO:0000313" key="3">
    <source>
        <dbReference type="EMBL" id="KAJ9535252.1"/>
    </source>
</evidence>
<dbReference type="EMBL" id="JARYMX010000415">
    <property type="protein sequence ID" value="KAJ9535252.1"/>
    <property type="molecule type" value="Genomic_DNA"/>
</dbReference>
<comment type="caution">
    <text evidence="3">The sequence shown here is derived from an EMBL/GenBank/DDBJ whole genome shotgun (WGS) entry which is preliminary data.</text>
</comment>
<feature type="domain" description="Reverse transcriptase zinc-binding" evidence="2">
    <location>
        <begin position="281"/>
        <end position="363"/>
    </location>
</feature>
<evidence type="ECO:0000313" key="4">
    <source>
        <dbReference type="Proteomes" id="UP001172457"/>
    </source>
</evidence>
<gene>
    <name evidence="3" type="ORF">OSB04_un001657</name>
</gene>
<name>A0AA38VQP4_9ASTR</name>
<evidence type="ECO:0000256" key="1">
    <source>
        <dbReference type="SAM" id="MobiDB-lite"/>
    </source>
</evidence>
<protein>
    <recommendedName>
        <fullName evidence="2">Reverse transcriptase zinc-binding domain-containing protein</fullName>
    </recommendedName>
</protein>
<dbReference type="PANTHER" id="PTHR33116">
    <property type="entry name" value="REVERSE TRANSCRIPTASE ZINC-BINDING DOMAIN-CONTAINING PROTEIN-RELATED-RELATED"/>
    <property type="match status" value="1"/>
</dbReference>
<dbReference type="Proteomes" id="UP001172457">
    <property type="component" value="Unassembled WGS sequence"/>
</dbReference>
<dbReference type="InterPro" id="IPR026960">
    <property type="entry name" value="RVT-Znf"/>
</dbReference>
<reference evidence="3" key="1">
    <citation type="submission" date="2023-03" db="EMBL/GenBank/DDBJ databases">
        <title>Chromosome-scale reference genome and RAD-based genetic map of yellow starthistle (Centaurea solstitialis) reveal putative structural variation and QTLs associated with invader traits.</title>
        <authorList>
            <person name="Reatini B."/>
            <person name="Cang F.A."/>
            <person name="Jiang Q."/>
            <person name="Mckibben M.T.W."/>
            <person name="Barker M.S."/>
            <person name="Rieseberg L.H."/>
            <person name="Dlugosch K.M."/>
        </authorList>
    </citation>
    <scope>NUCLEOTIDE SEQUENCE</scope>
    <source>
        <strain evidence="3">CAN-66</strain>
        <tissue evidence="3">Leaf</tissue>
    </source>
</reference>